<name>A0A8G1RV28_9EURO</name>
<keyword evidence="3" id="KW-1185">Reference proteome</keyword>
<evidence type="ECO:0000313" key="3">
    <source>
        <dbReference type="Proteomes" id="UP000249789"/>
    </source>
</evidence>
<dbReference type="VEuPathDB" id="FungiDB:BO72DRAFT_36594"/>
<evidence type="ECO:0000313" key="2">
    <source>
        <dbReference type="EMBL" id="RAK79779.1"/>
    </source>
</evidence>
<feature type="region of interest" description="Disordered" evidence="1">
    <location>
        <begin position="118"/>
        <end position="177"/>
    </location>
</feature>
<dbReference type="RefSeq" id="XP_040803789.1">
    <property type="nucleotide sequence ID" value="XM_040940773.1"/>
</dbReference>
<dbReference type="EMBL" id="KZ824632">
    <property type="protein sequence ID" value="RAK79779.1"/>
    <property type="molecule type" value="Genomic_DNA"/>
</dbReference>
<organism evidence="2 3">
    <name type="scientific">Aspergillus fijiensis CBS 313.89</name>
    <dbReference type="NCBI Taxonomy" id="1448319"/>
    <lineage>
        <taxon>Eukaryota</taxon>
        <taxon>Fungi</taxon>
        <taxon>Dikarya</taxon>
        <taxon>Ascomycota</taxon>
        <taxon>Pezizomycotina</taxon>
        <taxon>Eurotiomycetes</taxon>
        <taxon>Eurotiomycetidae</taxon>
        <taxon>Eurotiales</taxon>
        <taxon>Aspergillaceae</taxon>
        <taxon>Aspergillus</taxon>
    </lineage>
</organism>
<dbReference type="Proteomes" id="UP000249789">
    <property type="component" value="Unassembled WGS sequence"/>
</dbReference>
<protein>
    <submittedName>
        <fullName evidence="2">Uncharacterized protein</fullName>
    </submittedName>
</protein>
<gene>
    <name evidence="2" type="ORF">BO72DRAFT_36594</name>
</gene>
<sequence>MNEVSIKAWMGSSDHDAYLPLSSYVYQIHPVLSLAWIRSKLISSLSCSSLSSRRFLGPGRSVSNILFPLTNLRIVPPIRTSRHGPHRGSSPSTDLSCVLSHCQHSRPSISTVPPIAVIPQKMGPSREPSLTMESMGRGGHNAPTSSTSSSTSTAAEPMGMQGRGGYNDVNDKAGTNQ</sequence>
<proteinExistence type="predicted"/>
<feature type="compositionally biased region" description="Low complexity" evidence="1">
    <location>
        <begin position="144"/>
        <end position="153"/>
    </location>
</feature>
<evidence type="ECO:0000256" key="1">
    <source>
        <dbReference type="SAM" id="MobiDB-lite"/>
    </source>
</evidence>
<accession>A0A8G1RV28</accession>
<dbReference type="GeneID" id="63858106"/>
<reference evidence="2 3" key="1">
    <citation type="submission" date="2018-02" db="EMBL/GenBank/DDBJ databases">
        <title>The genomes of Aspergillus section Nigri reveals drivers in fungal speciation.</title>
        <authorList>
            <consortium name="DOE Joint Genome Institute"/>
            <person name="Vesth T.C."/>
            <person name="Nybo J."/>
            <person name="Theobald S."/>
            <person name="Brandl J."/>
            <person name="Frisvad J.C."/>
            <person name="Nielsen K.F."/>
            <person name="Lyhne E.K."/>
            <person name="Kogle M.E."/>
            <person name="Kuo A."/>
            <person name="Riley R."/>
            <person name="Clum A."/>
            <person name="Nolan M."/>
            <person name="Lipzen A."/>
            <person name="Salamov A."/>
            <person name="Henrissat B."/>
            <person name="Wiebenga A."/>
            <person name="De vries R.P."/>
            <person name="Grigoriev I.V."/>
            <person name="Mortensen U.H."/>
            <person name="Andersen M.R."/>
            <person name="Baker S.E."/>
        </authorList>
    </citation>
    <scope>NUCLEOTIDE SEQUENCE [LARGE SCALE GENOMIC DNA]</scope>
    <source>
        <strain evidence="2 3">CBS 313.89</strain>
    </source>
</reference>
<dbReference type="AlphaFoldDB" id="A0A8G1RV28"/>